<dbReference type="PRINTS" id="PR00420">
    <property type="entry name" value="RNGMNOXGNASE"/>
</dbReference>
<proteinExistence type="predicted"/>
<dbReference type="GO" id="GO:0016709">
    <property type="term" value="F:oxidoreductase activity, acting on paired donors, with incorporation or reduction of molecular oxygen, NAD(P)H as one donor, and incorporation of one atom of oxygen"/>
    <property type="evidence" value="ECO:0007669"/>
    <property type="project" value="UniProtKB-ARBA"/>
</dbReference>
<evidence type="ECO:0000313" key="5">
    <source>
        <dbReference type="EMBL" id="QNT68050.1"/>
    </source>
</evidence>
<reference evidence="5 6" key="1">
    <citation type="submission" date="2020-05" db="EMBL/GenBank/DDBJ databases">
        <title>Complete closed genome sequence of Defluviicoccus vanus.</title>
        <authorList>
            <person name="Bessarab I."/>
            <person name="Arumugam K."/>
            <person name="Maszenan A.M."/>
            <person name="Seviour R.J."/>
            <person name="Williams R.B."/>
        </authorList>
    </citation>
    <scope>NUCLEOTIDE SEQUENCE [LARGE SCALE GENOMIC DNA]</scope>
    <source>
        <strain evidence="5 6">Ben 114</strain>
    </source>
</reference>
<dbReference type="AlphaFoldDB" id="A0A7H1MX64"/>
<dbReference type="PANTHER" id="PTHR43004:SF19">
    <property type="entry name" value="BINDING MONOOXYGENASE, PUTATIVE (JCVI)-RELATED"/>
    <property type="match status" value="1"/>
</dbReference>
<name>A0A7H1MX64_9PROT</name>
<keyword evidence="3" id="KW-0274">FAD</keyword>
<evidence type="ECO:0000256" key="3">
    <source>
        <dbReference type="ARBA" id="ARBA00022827"/>
    </source>
</evidence>
<dbReference type="RefSeq" id="WP_190261493.1">
    <property type="nucleotide sequence ID" value="NZ_CP053923.1"/>
</dbReference>
<sequence length="495" mass="53030">MTDSVLIIGAGPVGLTMALELARFQVPVRLIDKMTERSDTSRAVVLWSRTLELLDRIGATCDLLGIGNRVSVANILSGHRLISCVDFSGVDSPYPFALMVPQCDTESVLERHLQRLGVRSELGVELLAFDQHDDGVTVQLRSPDGHETSERFGWLIGCDGAHSLTRHRLGLKFGGKTLDSDWTLGDFHMTGSPFPLSELATYWHEDGVIIFLPMAPGRYRVVANLGPSTGDAPAPPSIEHFQQIVDTRGPGGLVLTNPLWTTTFRINERQVETYRAGRVFLAGDAAHVHSPAGGQGMNTGMQDACNLAWKLAMVCRHIATAPVLLDSYSLERHPVGAAVIETAGRLTKAATLRHRAAQHIRNFVAHAVMGLAPVQRAMAQSMTEIAVGYPHSPLNGQASPVSPKPGARLCPIAGEIPFGAGNAPLFNLCAAPDTAAKIIAGHPSLIEPTVRPAAMTGSILLVRPDGYLAAAAADGDWRQITAYLERFAAAAGETH</sequence>
<dbReference type="GO" id="GO:0071949">
    <property type="term" value="F:FAD binding"/>
    <property type="evidence" value="ECO:0007669"/>
    <property type="project" value="InterPro"/>
</dbReference>
<gene>
    <name evidence="5" type="ORF">HQ394_00015</name>
</gene>
<dbReference type="PANTHER" id="PTHR43004">
    <property type="entry name" value="TRK SYSTEM POTASSIUM UPTAKE PROTEIN"/>
    <property type="match status" value="1"/>
</dbReference>
<accession>A0A7H1MX64</accession>
<dbReference type="InterPro" id="IPR002938">
    <property type="entry name" value="FAD-bd"/>
</dbReference>
<evidence type="ECO:0000259" key="4">
    <source>
        <dbReference type="Pfam" id="PF01494"/>
    </source>
</evidence>
<evidence type="ECO:0000256" key="1">
    <source>
        <dbReference type="ARBA" id="ARBA00001974"/>
    </source>
</evidence>
<keyword evidence="2" id="KW-0285">Flavoprotein</keyword>
<evidence type="ECO:0000256" key="2">
    <source>
        <dbReference type="ARBA" id="ARBA00022630"/>
    </source>
</evidence>
<dbReference type="Gene3D" id="3.30.70.2450">
    <property type="match status" value="1"/>
</dbReference>
<evidence type="ECO:0000313" key="6">
    <source>
        <dbReference type="Proteomes" id="UP000516369"/>
    </source>
</evidence>
<protein>
    <submittedName>
        <fullName evidence="5">FAD-dependent monooxygenase</fullName>
    </submittedName>
</protein>
<keyword evidence="6" id="KW-1185">Reference proteome</keyword>
<dbReference type="KEGG" id="dvn:HQ394_00015"/>
<organism evidence="5 6">
    <name type="scientific">Defluviicoccus vanus</name>
    <dbReference type="NCBI Taxonomy" id="111831"/>
    <lineage>
        <taxon>Bacteria</taxon>
        <taxon>Pseudomonadati</taxon>
        <taxon>Pseudomonadota</taxon>
        <taxon>Alphaproteobacteria</taxon>
        <taxon>Rhodospirillales</taxon>
        <taxon>Rhodospirillaceae</taxon>
        <taxon>Defluviicoccus</taxon>
    </lineage>
</organism>
<dbReference type="SUPFAM" id="SSF51905">
    <property type="entry name" value="FAD/NAD(P)-binding domain"/>
    <property type="match status" value="1"/>
</dbReference>
<dbReference type="Pfam" id="PF01494">
    <property type="entry name" value="FAD_binding_3"/>
    <property type="match status" value="1"/>
</dbReference>
<dbReference type="Gene3D" id="3.50.50.60">
    <property type="entry name" value="FAD/NAD(P)-binding domain"/>
    <property type="match status" value="1"/>
</dbReference>
<dbReference type="Proteomes" id="UP000516369">
    <property type="component" value="Chromosome"/>
</dbReference>
<feature type="domain" description="FAD-binding" evidence="4">
    <location>
        <begin position="4"/>
        <end position="342"/>
    </location>
</feature>
<comment type="cofactor">
    <cofactor evidence="1">
        <name>FAD</name>
        <dbReference type="ChEBI" id="CHEBI:57692"/>
    </cofactor>
</comment>
<keyword evidence="5" id="KW-0560">Oxidoreductase</keyword>
<dbReference type="EMBL" id="CP053923">
    <property type="protein sequence ID" value="QNT68050.1"/>
    <property type="molecule type" value="Genomic_DNA"/>
</dbReference>
<keyword evidence="5" id="KW-0503">Monooxygenase</keyword>
<dbReference type="InterPro" id="IPR050641">
    <property type="entry name" value="RIFMO-like"/>
</dbReference>
<dbReference type="InterPro" id="IPR036188">
    <property type="entry name" value="FAD/NAD-bd_sf"/>
</dbReference>